<reference evidence="2 3" key="1">
    <citation type="submission" date="2016-10" db="EMBL/GenBank/DDBJ databases">
        <authorList>
            <person name="de Groot N.N."/>
        </authorList>
    </citation>
    <scope>NUCLEOTIDE SEQUENCE [LARGE SCALE GENOMIC DNA]</scope>
    <source>
        <strain evidence="2 3">DSM 21668</strain>
    </source>
</reference>
<feature type="transmembrane region" description="Helical" evidence="1">
    <location>
        <begin position="40"/>
        <end position="58"/>
    </location>
</feature>
<dbReference type="STRING" id="563176.SAMN04488090_2652"/>
<dbReference type="Proteomes" id="UP000198901">
    <property type="component" value="Unassembled WGS sequence"/>
</dbReference>
<evidence type="ECO:0000313" key="2">
    <source>
        <dbReference type="EMBL" id="SDM10804.1"/>
    </source>
</evidence>
<sequence length="223" mass="25657">MKKSLLFSLIVFSVFPYFYVCFNYLTKPISALFGLFPQTLFIWFICLVILAIQYHIYTLNEPDRPSRHRWGVFSLWTCLLFWGVWWAADEYVPAYRFRLTKETALTNLVAKVNRVAGLQTISQHGGCITFLNGTEVNCRGKKGSRLPENTFLNRHGIDSLALSGLVSQMAEQDVFFIRTGKDRTDISFRSGAGTFVCLPERSTASLEYLRLIHGRWYLALNQD</sequence>
<keyword evidence="1" id="KW-0812">Transmembrane</keyword>
<keyword evidence="1" id="KW-0472">Membrane</keyword>
<dbReference type="AlphaFoldDB" id="A0A1G9QID1"/>
<organism evidence="2 3">
    <name type="scientific">Siphonobacter aquaeclarae</name>
    <dbReference type="NCBI Taxonomy" id="563176"/>
    <lineage>
        <taxon>Bacteria</taxon>
        <taxon>Pseudomonadati</taxon>
        <taxon>Bacteroidota</taxon>
        <taxon>Cytophagia</taxon>
        <taxon>Cytophagales</taxon>
        <taxon>Cytophagaceae</taxon>
        <taxon>Siphonobacter</taxon>
    </lineage>
</organism>
<evidence type="ECO:0000313" key="3">
    <source>
        <dbReference type="Proteomes" id="UP000198901"/>
    </source>
</evidence>
<name>A0A1G9QID1_9BACT</name>
<protein>
    <submittedName>
        <fullName evidence="2">Uncharacterized protein</fullName>
    </submittedName>
</protein>
<proteinExistence type="predicted"/>
<evidence type="ECO:0000256" key="1">
    <source>
        <dbReference type="SAM" id="Phobius"/>
    </source>
</evidence>
<accession>A0A1G9QID1</accession>
<keyword evidence="3" id="KW-1185">Reference proteome</keyword>
<feature type="transmembrane region" description="Helical" evidence="1">
    <location>
        <begin position="70"/>
        <end position="88"/>
    </location>
</feature>
<dbReference type="EMBL" id="FNGS01000004">
    <property type="protein sequence ID" value="SDM10804.1"/>
    <property type="molecule type" value="Genomic_DNA"/>
</dbReference>
<keyword evidence="1" id="KW-1133">Transmembrane helix</keyword>
<gene>
    <name evidence="2" type="ORF">SAMN04488090_2652</name>
</gene>